<reference evidence="2 3" key="1">
    <citation type="journal article" date="2016" name="Nat. Commun.">
        <title>Thousands of microbial genomes shed light on interconnected biogeochemical processes in an aquifer system.</title>
        <authorList>
            <person name="Anantharaman K."/>
            <person name="Brown C.T."/>
            <person name="Hug L.A."/>
            <person name="Sharon I."/>
            <person name="Castelle C.J."/>
            <person name="Probst A.J."/>
            <person name="Thomas B.C."/>
            <person name="Singh A."/>
            <person name="Wilkins M.J."/>
            <person name="Karaoz U."/>
            <person name="Brodie E.L."/>
            <person name="Williams K.H."/>
            <person name="Hubbard S.S."/>
            <person name="Banfield J.F."/>
        </authorList>
    </citation>
    <scope>NUCLEOTIDE SEQUENCE [LARGE SCALE GENOMIC DNA]</scope>
</reference>
<gene>
    <name evidence="2" type="ORF">A2W18_07970</name>
</gene>
<dbReference type="Proteomes" id="UP000179076">
    <property type="component" value="Unassembled WGS sequence"/>
</dbReference>
<name>A0A1F6V8S4_9PROT</name>
<dbReference type="EMBL" id="MFSP01000096">
    <property type="protein sequence ID" value="OGI66053.1"/>
    <property type="molecule type" value="Genomic_DNA"/>
</dbReference>
<dbReference type="InterPro" id="IPR036390">
    <property type="entry name" value="WH_DNA-bd_sf"/>
</dbReference>
<dbReference type="NCBIfam" id="TIGR00738">
    <property type="entry name" value="rrf2_super"/>
    <property type="match status" value="1"/>
</dbReference>
<evidence type="ECO:0000313" key="2">
    <source>
        <dbReference type="EMBL" id="OGI66053.1"/>
    </source>
</evidence>
<dbReference type="PANTHER" id="PTHR33221:SF5">
    <property type="entry name" value="HTH-TYPE TRANSCRIPTIONAL REGULATOR ISCR"/>
    <property type="match status" value="1"/>
</dbReference>
<dbReference type="PROSITE" id="PS51197">
    <property type="entry name" value="HTH_RRF2_2"/>
    <property type="match status" value="1"/>
</dbReference>
<dbReference type="PANTHER" id="PTHR33221">
    <property type="entry name" value="WINGED HELIX-TURN-HELIX TRANSCRIPTIONAL REGULATOR, RRF2 FAMILY"/>
    <property type="match status" value="1"/>
</dbReference>
<dbReference type="SUPFAM" id="SSF46785">
    <property type="entry name" value="Winged helix' DNA-binding domain"/>
    <property type="match status" value="1"/>
</dbReference>
<dbReference type="GO" id="GO:0003700">
    <property type="term" value="F:DNA-binding transcription factor activity"/>
    <property type="evidence" value="ECO:0007669"/>
    <property type="project" value="TreeGrafter"/>
</dbReference>
<organism evidence="2 3">
    <name type="scientific">Candidatus Muproteobacteria bacterium RBG_16_60_9</name>
    <dbReference type="NCBI Taxonomy" id="1817755"/>
    <lineage>
        <taxon>Bacteria</taxon>
        <taxon>Pseudomonadati</taxon>
        <taxon>Pseudomonadota</taxon>
        <taxon>Candidatus Muproteobacteria</taxon>
    </lineage>
</organism>
<dbReference type="InterPro" id="IPR000944">
    <property type="entry name" value="Tscrpt_reg_Rrf2"/>
</dbReference>
<comment type="caution">
    <text evidence="2">The sequence shown here is derived from an EMBL/GenBank/DDBJ whole genome shotgun (WGS) entry which is preliminary data.</text>
</comment>
<evidence type="ECO:0000256" key="1">
    <source>
        <dbReference type="ARBA" id="ARBA00023125"/>
    </source>
</evidence>
<proteinExistence type="predicted"/>
<evidence type="ECO:0000313" key="3">
    <source>
        <dbReference type="Proteomes" id="UP000179076"/>
    </source>
</evidence>
<dbReference type="Pfam" id="PF02082">
    <property type="entry name" value="Rrf2"/>
    <property type="match status" value="1"/>
</dbReference>
<dbReference type="AlphaFoldDB" id="A0A1F6V8S4"/>
<dbReference type="GO" id="GO:0005829">
    <property type="term" value="C:cytosol"/>
    <property type="evidence" value="ECO:0007669"/>
    <property type="project" value="TreeGrafter"/>
</dbReference>
<keyword evidence="1" id="KW-0238">DNA-binding</keyword>
<sequence length="154" mass="16662">MKMSTKAQSAVTATLSLALHYKDGPLNVADLSAEQGISVSYLEQLFAYLRRQGLVQGVRGPGGGYILTRPATDISLADIVAAVDGADSANRRDVLGQNHNPTNEMWDFLDKTFQGFLKGITLEDVVQRRRRSNSGSATVASVLGERVSDEARHN</sequence>
<dbReference type="GO" id="GO:0003677">
    <property type="term" value="F:DNA binding"/>
    <property type="evidence" value="ECO:0007669"/>
    <property type="project" value="UniProtKB-KW"/>
</dbReference>
<dbReference type="Gene3D" id="1.10.10.10">
    <property type="entry name" value="Winged helix-like DNA-binding domain superfamily/Winged helix DNA-binding domain"/>
    <property type="match status" value="1"/>
</dbReference>
<evidence type="ECO:0008006" key="4">
    <source>
        <dbReference type="Google" id="ProtNLM"/>
    </source>
</evidence>
<accession>A0A1F6V8S4</accession>
<dbReference type="InterPro" id="IPR036388">
    <property type="entry name" value="WH-like_DNA-bd_sf"/>
</dbReference>
<protein>
    <recommendedName>
        <fullName evidence="4">DNA-binding protein</fullName>
    </recommendedName>
</protein>